<evidence type="ECO:0000313" key="7">
    <source>
        <dbReference type="EMBL" id="QEL64759.1"/>
    </source>
</evidence>
<dbReference type="SUPFAM" id="SSF53335">
    <property type="entry name" value="S-adenosyl-L-methionine-dependent methyltransferases"/>
    <property type="match status" value="2"/>
</dbReference>
<dbReference type="Proteomes" id="UP000323671">
    <property type="component" value="Chromosome"/>
</dbReference>
<sequence length="479" mass="51632">MADSSVDSVVTDPPYGLSDHKPADVVACLTAWLAGEEYRPKKKGFMGRSWDAWVPGPEVWREVFRVLKPGGHVVAFAGSRTHDLMSIALRLAGFECRDTIMDLYATSPVARQFIDSLTEDQRMTLAAALPADLGVLWIYGSGFPKSMNVGKAMAKLPMEDLPEGVECQADRDRWIADWSDWGTALKPAFEPALLFRKPLIGTVAQNVLQHGTGALNIDGCRVTLTGEVNPSITRRQGTINHLSDRPSAASEAEGRMVSRQSPEAYRAERAGEALGRWPANLIHDGSDEVVAHFPDSAGSGGSVPNVKVTGYGGGIGTGESKYLGGERTKVDAGSGSAARFFYCAKASRKDRNDGCDELPQRIGGMVSNTSGQHITRRDEGYEAKPQGNHHPTVKPTDLMRYLCRLVTPPGGVVLDPFTGSGSTGKAATLEGFRFVGCELTEEYAAIAEARIRHATEQGHENRGAVASQVQHDLFEVAHA</sequence>
<dbReference type="GO" id="GO:0032259">
    <property type="term" value="P:methylation"/>
    <property type="evidence" value="ECO:0007669"/>
    <property type="project" value="UniProtKB-KW"/>
</dbReference>
<comment type="similarity">
    <text evidence="1 4">Belongs to the N(4)/N(6)-methyltransferase family.</text>
</comment>
<gene>
    <name evidence="7" type="ORF">OTERR_12830</name>
</gene>
<organism evidence="7 8">
    <name type="scientific">Oryzomicrobium terrae</name>
    <dbReference type="NCBI Taxonomy" id="1735038"/>
    <lineage>
        <taxon>Bacteria</taxon>
        <taxon>Pseudomonadati</taxon>
        <taxon>Pseudomonadota</taxon>
        <taxon>Betaproteobacteria</taxon>
        <taxon>Rhodocyclales</taxon>
        <taxon>Rhodocyclaceae</taxon>
        <taxon>Oryzomicrobium</taxon>
    </lineage>
</organism>
<dbReference type="EMBL" id="CP022579">
    <property type="protein sequence ID" value="QEL64759.1"/>
    <property type="molecule type" value="Genomic_DNA"/>
</dbReference>
<keyword evidence="2 7" id="KW-0489">Methyltransferase</keyword>
<evidence type="ECO:0000256" key="5">
    <source>
        <dbReference type="SAM" id="MobiDB-lite"/>
    </source>
</evidence>
<name>A0A5C1E830_9RHOO</name>
<evidence type="ECO:0000256" key="4">
    <source>
        <dbReference type="RuleBase" id="RU362026"/>
    </source>
</evidence>
<dbReference type="EC" id="2.1.1.-" evidence="4"/>
<evidence type="ECO:0000256" key="3">
    <source>
        <dbReference type="ARBA" id="ARBA00022679"/>
    </source>
</evidence>
<keyword evidence="8" id="KW-1185">Reference proteome</keyword>
<dbReference type="GO" id="GO:0008170">
    <property type="term" value="F:N-methyltransferase activity"/>
    <property type="evidence" value="ECO:0007669"/>
    <property type="project" value="InterPro"/>
</dbReference>
<dbReference type="Pfam" id="PF01555">
    <property type="entry name" value="N6_N4_Mtase"/>
    <property type="match status" value="1"/>
</dbReference>
<dbReference type="InterPro" id="IPR002941">
    <property type="entry name" value="DNA_methylase_N4/N6"/>
</dbReference>
<dbReference type="RefSeq" id="WP_223116010.1">
    <property type="nucleotide sequence ID" value="NZ_CP022579.1"/>
</dbReference>
<dbReference type="InterPro" id="IPR002052">
    <property type="entry name" value="DNA_methylase_N6_adenine_CS"/>
</dbReference>
<dbReference type="KEGG" id="otr:OTERR_12830"/>
<evidence type="ECO:0000313" key="8">
    <source>
        <dbReference type="Proteomes" id="UP000323671"/>
    </source>
</evidence>
<reference evidence="7 8" key="1">
    <citation type="submission" date="2017-07" db="EMBL/GenBank/DDBJ databases">
        <title>Complete genome sequence of Oryzomicrobium terrae TPP412.</title>
        <authorList>
            <person name="Chiu L.-W."/>
            <person name="Lo K.-J."/>
            <person name="Tsai Y.-M."/>
            <person name="Lin S.-S."/>
            <person name="Kuo C.-H."/>
            <person name="Liu C.-T."/>
        </authorList>
    </citation>
    <scope>NUCLEOTIDE SEQUENCE [LARGE SCALE GENOMIC DNA]</scope>
    <source>
        <strain evidence="7 8">TPP412</strain>
    </source>
</reference>
<dbReference type="AlphaFoldDB" id="A0A5C1E830"/>
<evidence type="ECO:0000256" key="2">
    <source>
        <dbReference type="ARBA" id="ARBA00022603"/>
    </source>
</evidence>
<dbReference type="GO" id="GO:0003677">
    <property type="term" value="F:DNA binding"/>
    <property type="evidence" value="ECO:0007669"/>
    <property type="project" value="InterPro"/>
</dbReference>
<proteinExistence type="inferred from homology"/>
<protein>
    <recommendedName>
        <fullName evidence="4">Methyltransferase</fullName>
        <ecNumber evidence="4">2.1.1.-</ecNumber>
    </recommendedName>
</protein>
<evidence type="ECO:0000259" key="6">
    <source>
        <dbReference type="Pfam" id="PF01555"/>
    </source>
</evidence>
<dbReference type="PRINTS" id="PR00508">
    <property type="entry name" value="S21N4MTFRASE"/>
</dbReference>
<dbReference type="REBASE" id="368973">
    <property type="entry name" value="M.Ote412ORF12830P"/>
</dbReference>
<accession>A0A5C1E830</accession>
<feature type="region of interest" description="Disordered" evidence="5">
    <location>
        <begin position="243"/>
        <end position="262"/>
    </location>
</feature>
<dbReference type="InterPro" id="IPR001091">
    <property type="entry name" value="RM_Methyltransferase"/>
</dbReference>
<dbReference type="Gene3D" id="3.40.50.150">
    <property type="entry name" value="Vaccinia Virus protein VP39"/>
    <property type="match status" value="2"/>
</dbReference>
<evidence type="ECO:0000256" key="1">
    <source>
        <dbReference type="ARBA" id="ARBA00006594"/>
    </source>
</evidence>
<dbReference type="InterPro" id="IPR029063">
    <property type="entry name" value="SAM-dependent_MTases_sf"/>
</dbReference>
<keyword evidence="3 7" id="KW-0808">Transferase</keyword>
<dbReference type="PROSITE" id="PS00092">
    <property type="entry name" value="N6_MTASE"/>
    <property type="match status" value="1"/>
</dbReference>
<feature type="domain" description="DNA methylase N-4/N-6" evidence="6">
    <location>
        <begin position="382"/>
        <end position="448"/>
    </location>
</feature>